<gene>
    <name evidence="2" type="ORF">B296_00034617</name>
</gene>
<evidence type="ECO:0000313" key="2">
    <source>
        <dbReference type="EMBL" id="RRT63629.1"/>
    </source>
</evidence>
<dbReference type="PANTHER" id="PTHR20889:SF12">
    <property type="entry name" value="LP01149P"/>
    <property type="match status" value="1"/>
</dbReference>
<dbReference type="Pfam" id="PF06888">
    <property type="entry name" value="Put_Phosphatase"/>
    <property type="match status" value="1"/>
</dbReference>
<proteinExistence type="predicted"/>
<name>A0A426ZI21_ENSVE</name>
<reference evidence="2 3" key="1">
    <citation type="journal article" date="2014" name="Agronomy (Basel)">
        <title>A Draft Genome Sequence for Ensete ventricosum, the Drought-Tolerant Tree Against Hunger.</title>
        <authorList>
            <person name="Harrison J."/>
            <person name="Moore K.A."/>
            <person name="Paszkiewicz K."/>
            <person name="Jones T."/>
            <person name="Grant M."/>
            <person name="Ambacheew D."/>
            <person name="Muzemil S."/>
            <person name="Studholme D.J."/>
        </authorList>
    </citation>
    <scope>NUCLEOTIDE SEQUENCE [LARGE SCALE GENOMIC DNA]</scope>
</reference>
<sequence>MVSSLSRVRDLFRAVVIGFLLWFQDRVMGELHSQGRTVEEITASLRRAPLPAHTIAAVKAAYALGLSEEDYVMPRKNHPVWELILANPRALRAEIHGWGDAEELEEVLLRLIGDSVSARGSDANRSISSDCKFQTMKDNFDQVNFRRRERKQKFPHRSLPPRPPRGSSGPSSDVRRPFQTAASGTRNILPPGILPSFRPSLLIFRVFHPKNW</sequence>
<dbReference type="Proteomes" id="UP000287651">
    <property type="component" value="Unassembled WGS sequence"/>
</dbReference>
<feature type="region of interest" description="Disordered" evidence="1">
    <location>
        <begin position="145"/>
        <end position="177"/>
    </location>
</feature>
<accession>A0A426ZI21</accession>
<dbReference type="GO" id="GO:0016791">
    <property type="term" value="F:phosphatase activity"/>
    <property type="evidence" value="ECO:0007669"/>
    <property type="project" value="InterPro"/>
</dbReference>
<dbReference type="PANTHER" id="PTHR20889">
    <property type="entry name" value="PHOSPHATASE, ORPHAN 1, 2"/>
    <property type="match status" value="1"/>
</dbReference>
<dbReference type="AlphaFoldDB" id="A0A426ZI21"/>
<organism evidence="2 3">
    <name type="scientific">Ensete ventricosum</name>
    <name type="common">Abyssinian banana</name>
    <name type="synonym">Musa ensete</name>
    <dbReference type="NCBI Taxonomy" id="4639"/>
    <lineage>
        <taxon>Eukaryota</taxon>
        <taxon>Viridiplantae</taxon>
        <taxon>Streptophyta</taxon>
        <taxon>Embryophyta</taxon>
        <taxon>Tracheophyta</taxon>
        <taxon>Spermatophyta</taxon>
        <taxon>Magnoliopsida</taxon>
        <taxon>Liliopsida</taxon>
        <taxon>Zingiberales</taxon>
        <taxon>Musaceae</taxon>
        <taxon>Ensete</taxon>
    </lineage>
</organism>
<feature type="compositionally biased region" description="Basic residues" evidence="1">
    <location>
        <begin position="147"/>
        <end position="156"/>
    </location>
</feature>
<comment type="caution">
    <text evidence="2">The sequence shown here is derived from an EMBL/GenBank/DDBJ whole genome shotgun (WGS) entry which is preliminary data.</text>
</comment>
<protein>
    <submittedName>
        <fullName evidence="2">Uncharacterized protein</fullName>
    </submittedName>
</protein>
<evidence type="ECO:0000256" key="1">
    <source>
        <dbReference type="SAM" id="MobiDB-lite"/>
    </source>
</evidence>
<dbReference type="EMBL" id="AMZH03006516">
    <property type="protein sequence ID" value="RRT63629.1"/>
    <property type="molecule type" value="Genomic_DNA"/>
</dbReference>
<dbReference type="InterPro" id="IPR016965">
    <property type="entry name" value="Pase_PHOSPHO-typ"/>
</dbReference>
<evidence type="ECO:0000313" key="3">
    <source>
        <dbReference type="Proteomes" id="UP000287651"/>
    </source>
</evidence>